<evidence type="ECO:0000259" key="1">
    <source>
        <dbReference type="Pfam" id="PF08241"/>
    </source>
</evidence>
<feature type="domain" description="Methyltransferase type 11" evidence="1">
    <location>
        <begin position="69"/>
        <end position="118"/>
    </location>
</feature>
<dbReference type="InterPro" id="IPR013216">
    <property type="entry name" value="Methyltransf_11"/>
</dbReference>
<keyword evidence="3" id="KW-1185">Reference proteome</keyword>
<keyword evidence="2" id="KW-0808">Transferase</keyword>
<dbReference type="SUPFAM" id="SSF53335">
    <property type="entry name" value="S-adenosyl-L-methionine-dependent methyltransferases"/>
    <property type="match status" value="1"/>
</dbReference>
<organism evidence="2 3">
    <name type="scientific">Deefgea piscis</name>
    <dbReference type="NCBI Taxonomy" id="2739061"/>
    <lineage>
        <taxon>Bacteria</taxon>
        <taxon>Pseudomonadati</taxon>
        <taxon>Pseudomonadota</taxon>
        <taxon>Betaproteobacteria</taxon>
        <taxon>Neisseriales</taxon>
        <taxon>Chitinibacteraceae</taxon>
        <taxon>Deefgea</taxon>
    </lineage>
</organism>
<dbReference type="EMBL" id="CP054143">
    <property type="protein sequence ID" value="QKJ65844.1"/>
    <property type="molecule type" value="Genomic_DNA"/>
</dbReference>
<dbReference type="GO" id="GO:0008757">
    <property type="term" value="F:S-adenosylmethionine-dependent methyltransferase activity"/>
    <property type="evidence" value="ECO:0007669"/>
    <property type="project" value="InterPro"/>
</dbReference>
<dbReference type="RefSeq" id="WP_173532352.1">
    <property type="nucleotide sequence ID" value="NZ_CP054143.1"/>
</dbReference>
<protein>
    <submittedName>
        <fullName evidence="2">Methyltransferase domain-containing protein</fullName>
    </submittedName>
</protein>
<dbReference type="GO" id="GO:0032259">
    <property type="term" value="P:methylation"/>
    <property type="evidence" value="ECO:0007669"/>
    <property type="project" value="UniProtKB-KW"/>
</dbReference>
<name>A0A6M8SNS5_9NEIS</name>
<dbReference type="KEGG" id="dee:HQN60_03380"/>
<dbReference type="InterPro" id="IPR029063">
    <property type="entry name" value="SAM-dependent_MTases_sf"/>
</dbReference>
<dbReference type="Proteomes" id="UP000504844">
    <property type="component" value="Chromosome"/>
</dbReference>
<proteinExistence type="predicted"/>
<gene>
    <name evidence="2" type="ORF">HQN60_03380</name>
</gene>
<reference evidence="2 3" key="1">
    <citation type="submission" date="2020-05" db="EMBL/GenBank/DDBJ databases">
        <title>Complete genome sequence of Deefgea sp. D17.</title>
        <authorList>
            <person name="Bae J.-W."/>
            <person name="Han J.E."/>
        </authorList>
    </citation>
    <scope>NUCLEOTIDE SEQUENCE [LARGE SCALE GENOMIC DNA]</scope>
    <source>
        <strain evidence="2 3">D17</strain>
    </source>
</reference>
<sequence>MNAEFDHFATWLATPLGRYVAMSELAWFERSVVDIFGYKAVQLELPQIDCLRSNRMPWRLQAGEAAGTQLKCSVQALPFDEQSLDLIALPHVLDFCQDPHAVLRECQRALRPEGRLLITGFNPWSLWGLRRLKPNSEIPWKGNFVALPKLKDWLSVLDFQTLQDEHLCYRPPVQRPGWLEKSRFLDQAGDRLWPAGGGVYCVAAVKRIRGMHLIEPQWRSATATAGSAMAIEKLRQQARKDRCK</sequence>
<accession>A0A6M8SNS5</accession>
<dbReference type="Pfam" id="PF08241">
    <property type="entry name" value="Methyltransf_11"/>
    <property type="match status" value="1"/>
</dbReference>
<dbReference type="Gene3D" id="3.40.50.150">
    <property type="entry name" value="Vaccinia Virus protein VP39"/>
    <property type="match status" value="1"/>
</dbReference>
<evidence type="ECO:0000313" key="2">
    <source>
        <dbReference type="EMBL" id="QKJ65844.1"/>
    </source>
</evidence>
<keyword evidence="2" id="KW-0489">Methyltransferase</keyword>
<evidence type="ECO:0000313" key="3">
    <source>
        <dbReference type="Proteomes" id="UP000504844"/>
    </source>
</evidence>
<dbReference type="AlphaFoldDB" id="A0A6M8SNS5"/>